<proteinExistence type="predicted"/>
<dbReference type="Proteomes" id="UP000580839">
    <property type="component" value="Unassembled WGS sequence"/>
</dbReference>
<dbReference type="AlphaFoldDB" id="A0A849SDZ4"/>
<sequence length="62" mass="6774">YAHASDVFGLNVHMSYAAWGLAVVPVEFAIVFEVVHEASGDSQCVHARTGTPMQVWRDAVRS</sequence>
<evidence type="ECO:0000313" key="1">
    <source>
        <dbReference type="EMBL" id="NOT32596.1"/>
    </source>
</evidence>
<protein>
    <submittedName>
        <fullName evidence="1">Uncharacterized protein</fullName>
    </submittedName>
</protein>
<organism evidence="1 2">
    <name type="scientific">Eiseniibacteriota bacterium</name>
    <dbReference type="NCBI Taxonomy" id="2212470"/>
    <lineage>
        <taxon>Bacteria</taxon>
        <taxon>Candidatus Eiseniibacteriota</taxon>
    </lineage>
</organism>
<feature type="non-terminal residue" evidence="1">
    <location>
        <position position="1"/>
    </location>
</feature>
<gene>
    <name evidence="1" type="ORF">HOP12_00325</name>
</gene>
<name>A0A849SDZ4_UNCEI</name>
<comment type="caution">
    <text evidence="1">The sequence shown here is derived from an EMBL/GenBank/DDBJ whole genome shotgun (WGS) entry which is preliminary data.</text>
</comment>
<dbReference type="EMBL" id="JABFRW010000004">
    <property type="protein sequence ID" value="NOT32596.1"/>
    <property type="molecule type" value="Genomic_DNA"/>
</dbReference>
<accession>A0A849SDZ4</accession>
<evidence type="ECO:0000313" key="2">
    <source>
        <dbReference type="Proteomes" id="UP000580839"/>
    </source>
</evidence>
<reference evidence="1 2" key="1">
    <citation type="submission" date="2020-04" db="EMBL/GenBank/DDBJ databases">
        <title>Metagenomic profiling of ammonia- and methane-oxidizing microorganisms in a Dutch drinking water treatment plant.</title>
        <authorList>
            <person name="Poghosyan L."/>
            <person name="Leucker S."/>
        </authorList>
    </citation>
    <scope>NUCLEOTIDE SEQUENCE [LARGE SCALE GENOMIC DNA]</scope>
    <source>
        <strain evidence="1">S-RSF-IL-03</strain>
    </source>
</reference>